<dbReference type="GO" id="GO:0008094">
    <property type="term" value="F:ATP-dependent activity, acting on DNA"/>
    <property type="evidence" value="ECO:0007669"/>
    <property type="project" value="TreeGrafter"/>
</dbReference>
<keyword evidence="6" id="KW-0227">DNA damage</keyword>
<dbReference type="OrthoDB" id="2801544at2759"/>
<dbReference type="SMART" id="SM00487">
    <property type="entry name" value="DEXDc"/>
    <property type="match status" value="1"/>
</dbReference>
<dbReference type="SUPFAM" id="SSF52540">
    <property type="entry name" value="P-loop containing nucleoside triphosphate hydrolases"/>
    <property type="match status" value="2"/>
</dbReference>
<dbReference type="InterPro" id="IPR038718">
    <property type="entry name" value="SNF2-like_sf"/>
</dbReference>
<evidence type="ECO:0000259" key="16">
    <source>
        <dbReference type="PROSITE" id="PS50089"/>
    </source>
</evidence>
<dbReference type="RefSeq" id="XP_015467683.1">
    <property type="nucleotide sequence ID" value="XM_015611486.1"/>
</dbReference>
<name>A0A0V1PZA8_9ASCO</name>
<dbReference type="Pfam" id="PF08797">
    <property type="entry name" value="HIRAN"/>
    <property type="match status" value="1"/>
</dbReference>
<dbReference type="InterPro" id="IPR017907">
    <property type="entry name" value="Znf_RING_CS"/>
</dbReference>
<dbReference type="Gene3D" id="3.30.40.10">
    <property type="entry name" value="Zinc/RING finger domain, C3HC4 (zinc finger)"/>
    <property type="match status" value="1"/>
</dbReference>
<dbReference type="Gene3D" id="3.40.50.300">
    <property type="entry name" value="P-loop containing nucleotide triphosphate hydrolases"/>
    <property type="match status" value="1"/>
</dbReference>
<feature type="domain" description="RING-type" evidence="16">
    <location>
        <begin position="916"/>
        <end position="963"/>
    </location>
</feature>
<dbReference type="GO" id="GO:0005634">
    <property type="term" value="C:nucleus"/>
    <property type="evidence" value="ECO:0007669"/>
    <property type="project" value="UniProtKB-SubCell"/>
</dbReference>
<evidence type="ECO:0000259" key="18">
    <source>
        <dbReference type="PROSITE" id="PS51194"/>
    </source>
</evidence>
<keyword evidence="20" id="KW-1185">Reference proteome</keyword>
<evidence type="ECO:0000256" key="9">
    <source>
        <dbReference type="ARBA" id="ARBA00022806"/>
    </source>
</evidence>
<dbReference type="InterPro" id="IPR013083">
    <property type="entry name" value="Znf_RING/FYVE/PHD"/>
</dbReference>
<evidence type="ECO:0000313" key="20">
    <source>
        <dbReference type="Proteomes" id="UP000054251"/>
    </source>
</evidence>
<dbReference type="EMBL" id="LMYN01000049">
    <property type="protein sequence ID" value="KSA01581.1"/>
    <property type="molecule type" value="Genomic_DNA"/>
</dbReference>
<dbReference type="Proteomes" id="UP000054251">
    <property type="component" value="Unassembled WGS sequence"/>
</dbReference>
<dbReference type="InterPro" id="IPR050628">
    <property type="entry name" value="SNF2_RAD54_helicase_TF"/>
</dbReference>
<evidence type="ECO:0000256" key="10">
    <source>
        <dbReference type="ARBA" id="ARBA00022833"/>
    </source>
</evidence>
<evidence type="ECO:0000256" key="15">
    <source>
        <dbReference type="SAM" id="MobiDB-lite"/>
    </source>
</evidence>
<dbReference type="SMART" id="SM00184">
    <property type="entry name" value="RING"/>
    <property type="match status" value="1"/>
</dbReference>
<dbReference type="PROSITE" id="PS00518">
    <property type="entry name" value="ZF_RING_1"/>
    <property type="match status" value="1"/>
</dbReference>
<evidence type="ECO:0000256" key="6">
    <source>
        <dbReference type="ARBA" id="ARBA00022763"/>
    </source>
</evidence>
<evidence type="ECO:0000259" key="17">
    <source>
        <dbReference type="PROSITE" id="PS51192"/>
    </source>
</evidence>
<evidence type="ECO:0000256" key="4">
    <source>
        <dbReference type="ARBA" id="ARBA00022723"/>
    </source>
</evidence>
<evidence type="ECO:0000256" key="7">
    <source>
        <dbReference type="ARBA" id="ARBA00022771"/>
    </source>
</evidence>
<dbReference type="InterPro" id="IPR014905">
    <property type="entry name" value="HIRAN"/>
</dbReference>
<dbReference type="AlphaFoldDB" id="A0A0V1PZA8"/>
<feature type="domain" description="Helicase C-terminal" evidence="18">
    <location>
        <begin position="1017"/>
        <end position="1181"/>
    </location>
</feature>
<evidence type="ECO:0000256" key="5">
    <source>
        <dbReference type="ARBA" id="ARBA00022741"/>
    </source>
</evidence>
<keyword evidence="8" id="KW-0378">Hydrolase</keyword>
<dbReference type="GO" id="GO:0004386">
    <property type="term" value="F:helicase activity"/>
    <property type="evidence" value="ECO:0007669"/>
    <property type="project" value="UniProtKB-KW"/>
</dbReference>
<evidence type="ECO:0000256" key="14">
    <source>
        <dbReference type="PROSITE-ProRule" id="PRU00175"/>
    </source>
</evidence>
<dbReference type="SUPFAM" id="SSF57850">
    <property type="entry name" value="RING/U-box"/>
    <property type="match status" value="1"/>
</dbReference>
<feature type="domain" description="Helicase ATP-binding" evidence="17">
    <location>
        <begin position="529"/>
        <end position="725"/>
    </location>
</feature>
<dbReference type="PROSITE" id="PS51192">
    <property type="entry name" value="HELICASE_ATP_BIND_1"/>
    <property type="match status" value="1"/>
</dbReference>
<evidence type="ECO:0000256" key="8">
    <source>
        <dbReference type="ARBA" id="ARBA00022801"/>
    </source>
</evidence>
<dbReference type="GeneID" id="26839665"/>
<comment type="subcellular location">
    <subcellularLocation>
        <location evidence="1">Nucleus</location>
    </subcellularLocation>
</comment>
<feature type="compositionally biased region" description="Basic and acidic residues" evidence="15">
    <location>
        <begin position="134"/>
        <end position="146"/>
    </location>
</feature>
<feature type="region of interest" description="Disordered" evidence="15">
    <location>
        <begin position="122"/>
        <end position="146"/>
    </location>
</feature>
<keyword evidence="5" id="KW-0547">Nucleotide-binding</keyword>
<evidence type="ECO:0000256" key="3">
    <source>
        <dbReference type="ARBA" id="ARBA00013412"/>
    </source>
</evidence>
<dbReference type="InterPro" id="IPR014001">
    <property type="entry name" value="Helicase_ATP-bd"/>
</dbReference>
<keyword evidence="13" id="KW-0539">Nucleus</keyword>
<keyword evidence="7 14" id="KW-0863">Zinc-finger</keyword>
<evidence type="ECO:0000313" key="19">
    <source>
        <dbReference type="EMBL" id="KSA01581.1"/>
    </source>
</evidence>
<gene>
    <name evidence="19" type="ORF">AC631_02656</name>
</gene>
<keyword evidence="4" id="KW-0479">Metal-binding</keyword>
<dbReference type="InterPro" id="IPR049730">
    <property type="entry name" value="SNF2/RAD54-like_C"/>
</dbReference>
<evidence type="ECO:0000256" key="2">
    <source>
        <dbReference type="ARBA" id="ARBA00007025"/>
    </source>
</evidence>
<dbReference type="GO" id="GO:0016818">
    <property type="term" value="F:hydrolase activity, acting on acid anhydrides, in phosphorus-containing anhydrides"/>
    <property type="evidence" value="ECO:0007669"/>
    <property type="project" value="InterPro"/>
</dbReference>
<evidence type="ECO:0000256" key="13">
    <source>
        <dbReference type="ARBA" id="ARBA00023242"/>
    </source>
</evidence>
<dbReference type="CDD" id="cd18008">
    <property type="entry name" value="DEXDc_SHPRH-like"/>
    <property type="match status" value="1"/>
</dbReference>
<dbReference type="PANTHER" id="PTHR45626:SF22">
    <property type="entry name" value="DNA REPAIR PROTEIN RAD5"/>
    <property type="match status" value="1"/>
</dbReference>
<dbReference type="InterPro" id="IPR001841">
    <property type="entry name" value="Znf_RING"/>
</dbReference>
<accession>A0A0V1PZA8</accession>
<dbReference type="Pfam" id="PF00176">
    <property type="entry name" value="SNF2-rel_dom"/>
    <property type="match status" value="1"/>
</dbReference>
<dbReference type="GO" id="GO:0003676">
    <property type="term" value="F:nucleic acid binding"/>
    <property type="evidence" value="ECO:0007669"/>
    <property type="project" value="InterPro"/>
</dbReference>
<organism evidence="19 20">
    <name type="scientific">Debaryomyces fabryi</name>
    <dbReference type="NCBI Taxonomy" id="58627"/>
    <lineage>
        <taxon>Eukaryota</taxon>
        <taxon>Fungi</taxon>
        <taxon>Dikarya</taxon>
        <taxon>Ascomycota</taxon>
        <taxon>Saccharomycotina</taxon>
        <taxon>Pichiomycetes</taxon>
        <taxon>Debaryomycetaceae</taxon>
        <taxon>Debaryomyces</taxon>
    </lineage>
</organism>
<keyword evidence="11" id="KW-0067">ATP-binding</keyword>
<dbReference type="PANTHER" id="PTHR45626">
    <property type="entry name" value="TRANSCRIPTION TERMINATION FACTOR 2-RELATED"/>
    <property type="match status" value="1"/>
</dbReference>
<dbReference type="GO" id="GO:0005524">
    <property type="term" value="F:ATP binding"/>
    <property type="evidence" value="ECO:0007669"/>
    <property type="project" value="UniProtKB-KW"/>
</dbReference>
<keyword evidence="12" id="KW-0234">DNA repair</keyword>
<dbReference type="InterPro" id="IPR018957">
    <property type="entry name" value="Znf_C3HC4_RING-type"/>
</dbReference>
<evidence type="ECO:0000256" key="1">
    <source>
        <dbReference type="ARBA" id="ARBA00004123"/>
    </source>
</evidence>
<dbReference type="Pfam" id="PF00271">
    <property type="entry name" value="Helicase_C"/>
    <property type="match status" value="1"/>
</dbReference>
<keyword evidence="10" id="KW-0862">Zinc</keyword>
<dbReference type="InterPro" id="IPR027417">
    <property type="entry name" value="P-loop_NTPase"/>
</dbReference>
<proteinExistence type="inferred from homology"/>
<dbReference type="Gene3D" id="3.40.50.10810">
    <property type="entry name" value="Tandem AAA-ATPase domain"/>
    <property type="match status" value="1"/>
</dbReference>
<feature type="region of interest" description="Disordered" evidence="15">
    <location>
        <begin position="359"/>
        <end position="380"/>
    </location>
</feature>
<comment type="similarity">
    <text evidence="2">Belongs to the SNF2/RAD54 helicase family.</text>
</comment>
<reference evidence="19 20" key="1">
    <citation type="submission" date="2015-11" db="EMBL/GenBank/DDBJ databases">
        <title>The genome of Debaryomyces fabryi.</title>
        <authorList>
            <person name="Tafer H."/>
            <person name="Lopandic K."/>
        </authorList>
    </citation>
    <scope>NUCLEOTIDE SEQUENCE [LARGE SCALE GENOMIC DNA]</scope>
    <source>
        <strain evidence="19 20">CBS 789</strain>
    </source>
</reference>
<dbReference type="InterPro" id="IPR000330">
    <property type="entry name" value="SNF2_N"/>
</dbReference>
<comment type="caution">
    <text evidence="19">The sequence shown here is derived from an EMBL/GenBank/DDBJ whole genome shotgun (WGS) entry which is preliminary data.</text>
</comment>
<dbReference type="PROSITE" id="PS51194">
    <property type="entry name" value="HELICASE_CTER"/>
    <property type="match status" value="1"/>
</dbReference>
<dbReference type="SMART" id="SM00910">
    <property type="entry name" value="HIRAN"/>
    <property type="match status" value="1"/>
</dbReference>
<dbReference type="SMART" id="SM00490">
    <property type="entry name" value="HELICc"/>
    <property type="match status" value="1"/>
</dbReference>
<keyword evidence="9" id="KW-0347">Helicase</keyword>
<evidence type="ECO:0000256" key="11">
    <source>
        <dbReference type="ARBA" id="ARBA00022840"/>
    </source>
</evidence>
<evidence type="ECO:0000256" key="12">
    <source>
        <dbReference type="ARBA" id="ARBA00023204"/>
    </source>
</evidence>
<dbReference type="PROSITE" id="PS50089">
    <property type="entry name" value="ZF_RING_2"/>
    <property type="match status" value="1"/>
</dbReference>
<dbReference type="GO" id="GO:0008270">
    <property type="term" value="F:zinc ion binding"/>
    <property type="evidence" value="ECO:0007669"/>
    <property type="project" value="UniProtKB-KW"/>
</dbReference>
<sequence>MTMEKKRYFSVKLENRLPDLVATQTNEGLENPPISKNNEEESLFVDDEDSDIEEHNILNNNEILNAETDAYHLEYKEFESRLKSVVGTISSHAMNHLFKKYHDKQNYLKLAVQEYLQGIDESSAGTHNSESSNDENKISDGNRKRNYEQEQDDLMNRLQRERQRSQEDEKGKSWNRFIGSLNVQAWATRPTTKPLKYLEKLELRRLMPKKLNVGKVNKEKPKFGDSSIIRIYTIPSNAEESGREIGRIPEDITRMLVPLIDLDISSFYTTVMLDTEKRLSTGDSFYIQIDCYLSQNAFSGKELERSMSQADLDLNALKRQKKMDTRTKFDFSSETNTEAILRLRQNSLSRFFHRLNIKPIPKKSNNRNDSNEASEAPIMIDSEDENDESLKEDHEQQNLDQLKQIMQANQQSELLDSLPETTKPPISNFKLDLRNYQKRGLSWMLTREREVAALETLSKIDDDNEVLTTQAKANIHEHNDAFMNPLWDVFEWPKDNSIHKSKAPKNDDGMEDNYFYANMYNGELSLTKPIIRSMVKGGILADEMGLGKTISTLALINSVPIDLLFEENKEIEDEKIYASKTTLIIVPMSLLSQWQKEFDKANNNPNHTCFIYYGDLACTDLSPILCNKKKDIPIVIITTYGTVLNEFTRLSNRRDAKGYLPKIGLFSVKFFRIVLDEGHNIRNRTAKTSKAIYELLLNRKWVLTGTPVINRLDDLYSLVKFLELEPWSNFSYWKTFVTLPFEQRKISQTLDVVKSILEPIFIRRTKNMKQSNGKPLVELPLKEVVIEEIRFNEVEEKLYNWFKVRASQSFKEGIKSGDLFKKYSQILTHILRLRQVCCHVDLVGSANEMEQELVDPNTNGHLPETNGDSESISEVNNILDQYHADNNHDEKFKNNTEVRSAMFPLYEKVDLKESECSICTQSPIPIGEMALTTCGHAYCLNCVLEHFDFQEKNLQKPLCPNCRKSISKYKIFKLRHRETSGKEIRFHTKHELEDPSQNFRFQLYLYDPTKTSSKIQCLINHLKILKEQSPNEQVVVFSQFSSYLDIIENELKIQILDDFVVYKFDGRLNMNERQKILEKFSSQKHENKVMILLLSLKAGGVGLNLTTASRAFMMDPWWSPSVEDQAIDRIHRIGQNLNVKVTRFIMADSIETKMLKIQERKKQIGEAVGAEEDEKRKRRIEEMQILFEDD</sequence>
<protein>
    <recommendedName>
        <fullName evidence="3">DNA repair protein RAD5</fullName>
    </recommendedName>
</protein>
<dbReference type="CDD" id="cd18793">
    <property type="entry name" value="SF2_C_SNF"/>
    <property type="match status" value="1"/>
</dbReference>
<dbReference type="GO" id="GO:0006281">
    <property type="term" value="P:DNA repair"/>
    <property type="evidence" value="ECO:0007669"/>
    <property type="project" value="UniProtKB-KW"/>
</dbReference>
<dbReference type="InterPro" id="IPR001650">
    <property type="entry name" value="Helicase_C-like"/>
</dbReference>
<dbReference type="Pfam" id="PF00097">
    <property type="entry name" value="zf-C3HC4"/>
    <property type="match status" value="1"/>
</dbReference>